<dbReference type="Pfam" id="PF01841">
    <property type="entry name" value="Transglut_core"/>
    <property type="match status" value="1"/>
</dbReference>
<evidence type="ECO:0000259" key="1">
    <source>
        <dbReference type="Pfam" id="PF01841"/>
    </source>
</evidence>
<accession>A0A5M6DKI6</accession>
<reference evidence="3 4" key="1">
    <citation type="submission" date="2019-09" db="EMBL/GenBank/DDBJ databases">
        <title>Genome sequence and assembly of Adhaeribacter sp.</title>
        <authorList>
            <person name="Chhetri G."/>
        </authorList>
    </citation>
    <scope>NUCLEOTIDE SEQUENCE [LARGE SCALE GENOMIC DNA]</scope>
    <source>
        <strain evidence="3 4">DK36</strain>
    </source>
</reference>
<feature type="domain" description="DUF3857" evidence="2">
    <location>
        <begin position="59"/>
        <end position="216"/>
    </location>
</feature>
<organism evidence="3 4">
    <name type="scientific">Adhaeribacter rhizoryzae</name>
    <dbReference type="NCBI Taxonomy" id="2607907"/>
    <lineage>
        <taxon>Bacteria</taxon>
        <taxon>Pseudomonadati</taxon>
        <taxon>Bacteroidota</taxon>
        <taxon>Cytophagia</taxon>
        <taxon>Cytophagales</taxon>
        <taxon>Hymenobacteraceae</taxon>
        <taxon>Adhaeribacter</taxon>
    </lineage>
</organism>
<comment type="caution">
    <text evidence="3">The sequence shown here is derived from an EMBL/GenBank/DDBJ whole genome shotgun (WGS) entry which is preliminary data.</text>
</comment>
<dbReference type="InterPro" id="IPR024618">
    <property type="entry name" value="DUF3857"/>
</dbReference>
<dbReference type="InterPro" id="IPR002931">
    <property type="entry name" value="Transglutaminase-like"/>
</dbReference>
<sequence>MISTIIYHFLLPIWVTFYNPTPAAKYEVARVPEALKENAHAVVREHETTFTVKSVSAATKKIRYVVTILDENAAEHAILMVPYDKQSKVNYLKGTLYDQNGKETKQLKKSDIIDVSAVDNGSLFDDSRVKGAKLNALQYPYTVEYEYEISYNGLLFYPTWLPQDETNLAVESAKFQVIIPAGMTFRHKGINLPDKPQVSVQDKNQVHTWQVAGLAAQETIPFQPSFLEQVPALFTAPDDFEYEGYKGNMNSWTSFGNWINQLNTGKDKLPEATVAHLKALVADAPDDLTKVQKIYEYLQSKTRYVSIQLGIGGYQPFEASFVDNKGYGDCKALSNYTHAMLKAVGINSFYTLIRAGRNERDIQVDFPSNQFNHAVLCVPMAKDTIWLECTSQSESWGYSGSFTGKRHALLITPEGGKLIKTPVYNAPQNLQNRQATVNLDASGNGLANIETTYTALQQDEISHIITADSDTQKKWLYGNVKIPSFEIRKYDFSRQKGKLPAVTEKLNITINKYGSISGKRLFLTPNLLNQLSYVPPKVENRRLDVITGMPYIDTDVISYQLPSSTFEPELIPEPQVINSRFGEYSASVKIEKDVLTYTRTLRINNGRFPASAYNELIEFYKKIQKADKMQVVLATK</sequence>
<name>A0A5M6DKI6_9BACT</name>
<evidence type="ECO:0000313" key="4">
    <source>
        <dbReference type="Proteomes" id="UP000323426"/>
    </source>
</evidence>
<protein>
    <submittedName>
        <fullName evidence="3">DUF3857 domain-containing protein</fullName>
    </submittedName>
</protein>
<evidence type="ECO:0000313" key="3">
    <source>
        <dbReference type="EMBL" id="KAA5546739.1"/>
    </source>
</evidence>
<dbReference type="Gene3D" id="2.60.120.1130">
    <property type="match status" value="1"/>
</dbReference>
<gene>
    <name evidence="3" type="ORF">F0145_10390</name>
</gene>
<dbReference type="Gene3D" id="3.10.620.30">
    <property type="match status" value="1"/>
</dbReference>
<dbReference type="SUPFAM" id="SSF54001">
    <property type="entry name" value="Cysteine proteinases"/>
    <property type="match status" value="1"/>
</dbReference>
<dbReference type="Gene3D" id="2.60.40.3140">
    <property type="match status" value="1"/>
</dbReference>
<dbReference type="RefSeq" id="WP_150088340.1">
    <property type="nucleotide sequence ID" value="NZ_VWSF01000006.1"/>
</dbReference>
<dbReference type="AlphaFoldDB" id="A0A5M6DKI6"/>
<dbReference type="InterPro" id="IPR038765">
    <property type="entry name" value="Papain-like_cys_pep_sf"/>
</dbReference>
<proteinExistence type="predicted"/>
<keyword evidence="4" id="KW-1185">Reference proteome</keyword>
<dbReference type="Pfam" id="PF12969">
    <property type="entry name" value="DUF3857"/>
    <property type="match status" value="1"/>
</dbReference>
<dbReference type="EMBL" id="VWSF01000006">
    <property type="protein sequence ID" value="KAA5546739.1"/>
    <property type="molecule type" value="Genomic_DNA"/>
</dbReference>
<feature type="domain" description="Transglutaminase-like" evidence="1">
    <location>
        <begin position="280"/>
        <end position="352"/>
    </location>
</feature>
<evidence type="ECO:0000259" key="2">
    <source>
        <dbReference type="Pfam" id="PF12969"/>
    </source>
</evidence>
<dbReference type="Proteomes" id="UP000323426">
    <property type="component" value="Unassembled WGS sequence"/>
</dbReference>